<comment type="caution">
    <text evidence="1">The sequence shown here is derived from an EMBL/GenBank/DDBJ whole genome shotgun (WGS) entry which is preliminary data.</text>
</comment>
<evidence type="ECO:0000313" key="2">
    <source>
        <dbReference type="Proteomes" id="UP000031668"/>
    </source>
</evidence>
<reference evidence="1 2" key="1">
    <citation type="journal article" date="2014" name="Genome Biol. Evol.">
        <title>The genome of the myxosporean Thelohanellus kitauei shows adaptations to nutrient acquisition within its fish host.</title>
        <authorList>
            <person name="Yang Y."/>
            <person name="Xiong J."/>
            <person name="Zhou Z."/>
            <person name="Huo F."/>
            <person name="Miao W."/>
            <person name="Ran C."/>
            <person name="Liu Y."/>
            <person name="Zhang J."/>
            <person name="Feng J."/>
            <person name="Wang M."/>
            <person name="Wang M."/>
            <person name="Wang L."/>
            <person name="Yao B."/>
        </authorList>
    </citation>
    <scope>NUCLEOTIDE SEQUENCE [LARGE SCALE GENOMIC DNA]</scope>
    <source>
        <strain evidence="1">Wuqing</strain>
    </source>
</reference>
<name>A0A0C2MQ06_THEKT</name>
<accession>A0A0C2MQ06</accession>
<proteinExistence type="predicted"/>
<dbReference type="OrthoDB" id="7701410at2759"/>
<evidence type="ECO:0000313" key="1">
    <source>
        <dbReference type="EMBL" id="KII63721.1"/>
    </source>
</evidence>
<dbReference type="Proteomes" id="UP000031668">
    <property type="component" value="Unassembled WGS sequence"/>
</dbReference>
<dbReference type="AlphaFoldDB" id="A0A0C2MQ06"/>
<protein>
    <submittedName>
        <fullName evidence="1">Uncharacterized protein</fullName>
    </submittedName>
</protein>
<gene>
    <name evidence="1" type="ORF">RF11_09896</name>
</gene>
<dbReference type="EMBL" id="JWZT01004607">
    <property type="protein sequence ID" value="KII63721.1"/>
    <property type="molecule type" value="Genomic_DNA"/>
</dbReference>
<organism evidence="1 2">
    <name type="scientific">Thelohanellus kitauei</name>
    <name type="common">Myxosporean</name>
    <dbReference type="NCBI Taxonomy" id="669202"/>
    <lineage>
        <taxon>Eukaryota</taxon>
        <taxon>Metazoa</taxon>
        <taxon>Cnidaria</taxon>
        <taxon>Myxozoa</taxon>
        <taxon>Myxosporea</taxon>
        <taxon>Bivalvulida</taxon>
        <taxon>Platysporina</taxon>
        <taxon>Myxobolidae</taxon>
        <taxon>Thelohanellus</taxon>
    </lineage>
</organism>
<keyword evidence="2" id="KW-1185">Reference proteome</keyword>
<sequence>MNSPFDDESLPSNQSIIREYYSHGLFGGILVQMKSVRKLITYFSSQNNLEDDKLILEHFPVNLSSEFDALCEGGTNFQNYEGLKLLFLDFFTFIFRNQNLVMEHQARSFIELFLKFIKTHHVINYFYLDALMDSIIVCVSYEPNKILFINHNAMFNFYYFFRIQFNSSSQKFWTMFEQVYTIEPINISSLCHNNLTESVNGMMRNFRTTGEQECANMLLIVLKMVHNLRLLMEVEFDVRPILYASV</sequence>